<dbReference type="InterPro" id="IPR018936">
    <property type="entry name" value="PI3/4_kinase_CS"/>
</dbReference>
<proteinExistence type="predicted"/>
<dbReference type="InterPro" id="IPR036940">
    <property type="entry name" value="PI3/4_kinase_cat_sf"/>
</dbReference>
<dbReference type="PROSITE" id="PS00915">
    <property type="entry name" value="PI3_4_KINASE_1"/>
    <property type="match status" value="1"/>
</dbReference>
<comment type="caution">
    <text evidence="4">The sequence shown here is derived from an EMBL/GenBank/DDBJ whole genome shotgun (WGS) entry which is preliminary data.</text>
</comment>
<protein>
    <submittedName>
        <fullName evidence="4">Phosphatidylinositol 4-kinase</fullName>
    </submittedName>
</protein>
<sequence>MACPLWELPTVSQSPPWVDVGVLQCVCSGDITACYPHCMTLPLPATFLSCSLGLFLPYSLAPANPAETFFETFRQRCDRIKAVSPDGHRPGWNLESFIVKESDDVRQDQLITQLLAVFLKLSVAEGVNIWLKPYTIVVTGPASGLVESIYDAVSLHTLKSKAPGFTTLSKYFGDTYGPSTSPCYQTAIRNFVQSMAGYSIATHLLQVKDRHNGNIMIDLEGHLVHIDFGFILGHTPGEICWENAPFKLTAEMVEVMGGLTGSAYNEYRRLCVDSFMCLRKHYQKIVGFVELMARDSSLPCFANNPNACADLHRRFVPELTTEQARQHVQMLINQVCVLIIPLLSLRWMVPGLQAYSSWRTGQYDTFQRLSNGILP</sequence>
<dbReference type="SMART" id="SM00146">
    <property type="entry name" value="PI3Kc"/>
    <property type="match status" value="1"/>
</dbReference>
<reference evidence="4" key="1">
    <citation type="journal article" date="2022" name="bioRxiv">
        <title>Genomics of Preaxostyla Flagellates Illuminates Evolutionary Transitions and the Path Towards Mitochondrial Loss.</title>
        <authorList>
            <person name="Novak L.V.F."/>
            <person name="Treitli S.C."/>
            <person name="Pyrih J."/>
            <person name="Halakuc P."/>
            <person name="Pipaliya S.V."/>
            <person name="Vacek V."/>
            <person name="Brzon O."/>
            <person name="Soukal P."/>
            <person name="Eme L."/>
            <person name="Dacks J.B."/>
            <person name="Karnkowska A."/>
            <person name="Elias M."/>
            <person name="Hampl V."/>
        </authorList>
    </citation>
    <scope>NUCLEOTIDE SEQUENCE</scope>
    <source>
        <strain evidence="4">RCP-MX</strain>
    </source>
</reference>
<keyword evidence="1" id="KW-0808">Transferase</keyword>
<dbReference type="PROSITE" id="PS00916">
    <property type="entry name" value="PI3_4_KINASE_2"/>
    <property type="match status" value="1"/>
</dbReference>
<dbReference type="Gene3D" id="1.10.1070.11">
    <property type="entry name" value="Phosphatidylinositol 3-/4-kinase, catalytic domain"/>
    <property type="match status" value="1"/>
</dbReference>
<accession>A0ABQ8UM36</accession>
<dbReference type="PANTHER" id="PTHR10048">
    <property type="entry name" value="PHOSPHATIDYLINOSITOL KINASE"/>
    <property type="match status" value="1"/>
</dbReference>
<dbReference type="Pfam" id="PF00454">
    <property type="entry name" value="PI3_PI4_kinase"/>
    <property type="match status" value="1"/>
</dbReference>
<name>A0ABQ8UM36_9EUKA</name>
<keyword evidence="5" id="KW-1185">Reference proteome</keyword>
<dbReference type="InterPro" id="IPR015433">
    <property type="entry name" value="PI3/4_kinase"/>
</dbReference>
<evidence type="ECO:0000313" key="4">
    <source>
        <dbReference type="EMBL" id="KAJ4458762.1"/>
    </source>
</evidence>
<evidence type="ECO:0000313" key="5">
    <source>
        <dbReference type="Proteomes" id="UP001141327"/>
    </source>
</evidence>
<dbReference type="InterPro" id="IPR011009">
    <property type="entry name" value="Kinase-like_dom_sf"/>
</dbReference>
<gene>
    <name evidence="4" type="ORF">PAPYR_5530</name>
</gene>
<dbReference type="PANTHER" id="PTHR10048:SF22">
    <property type="entry name" value="PHOSPHATIDYLINOSITOL 4-KINASE BETA"/>
    <property type="match status" value="1"/>
</dbReference>
<dbReference type="InterPro" id="IPR000403">
    <property type="entry name" value="PI3/4_kinase_cat_dom"/>
</dbReference>
<evidence type="ECO:0000256" key="2">
    <source>
        <dbReference type="ARBA" id="ARBA00022777"/>
    </source>
</evidence>
<dbReference type="Gene3D" id="3.30.1010.10">
    <property type="entry name" value="Phosphatidylinositol 3-kinase Catalytic Subunit, Chain A, domain 4"/>
    <property type="match status" value="1"/>
</dbReference>
<evidence type="ECO:0000256" key="1">
    <source>
        <dbReference type="ARBA" id="ARBA00022679"/>
    </source>
</evidence>
<evidence type="ECO:0000259" key="3">
    <source>
        <dbReference type="PROSITE" id="PS50290"/>
    </source>
</evidence>
<keyword evidence="2" id="KW-0418">Kinase</keyword>
<dbReference type="Proteomes" id="UP001141327">
    <property type="component" value="Unassembled WGS sequence"/>
</dbReference>
<dbReference type="SUPFAM" id="SSF56112">
    <property type="entry name" value="Protein kinase-like (PK-like)"/>
    <property type="match status" value="1"/>
</dbReference>
<feature type="domain" description="PI3K/PI4K catalytic" evidence="3">
    <location>
        <begin position="67"/>
        <end position="340"/>
    </location>
</feature>
<dbReference type="EMBL" id="JAPMOS010000026">
    <property type="protein sequence ID" value="KAJ4458762.1"/>
    <property type="molecule type" value="Genomic_DNA"/>
</dbReference>
<dbReference type="PROSITE" id="PS50290">
    <property type="entry name" value="PI3_4_KINASE_3"/>
    <property type="match status" value="1"/>
</dbReference>
<organism evidence="4 5">
    <name type="scientific">Paratrimastix pyriformis</name>
    <dbReference type="NCBI Taxonomy" id="342808"/>
    <lineage>
        <taxon>Eukaryota</taxon>
        <taxon>Metamonada</taxon>
        <taxon>Preaxostyla</taxon>
        <taxon>Paratrimastigidae</taxon>
        <taxon>Paratrimastix</taxon>
    </lineage>
</organism>